<protein>
    <submittedName>
        <fullName evidence="1">Multidrug effflux MFS transporter</fullName>
    </submittedName>
</protein>
<sequence>MRSKPLSLVEFIALMAMLFATIAFSIDAMLPGLPQMAAELTPAAPNRIQMIVTSFVIGMGLATFFIGPLSDALGRRPVLLAGAGLYVLASLLAWQAQTLELLLAARVLQGIGASGPRVVAMAIVRDLYSGRQMARILSLIMMTFTLVPAIAPLFGAWIISLAGWRAIFLAFVCFSVLIATWLALRQPESLPVEKRRPLRFSLMVAALMEMLRHPTVSLALLAQAFCYTMLFSMISLVQPIYDKVFDAAESFPYWFALVSLIAASASFLNARLVIRLGMRRLASFAFGTQVVLSLVVTLLWLAAVPTDIMFGIFIGWQASVFFQTGLTIGNLNALAMEPMGHVAGMAASVIGSVSTILGALMAVPIGLVFDGTLLPLSLGIATACLGAYLALKAMVRVERRYPST</sequence>
<proteinExistence type="predicted"/>
<evidence type="ECO:0000313" key="2">
    <source>
        <dbReference type="Proteomes" id="UP001203036"/>
    </source>
</evidence>
<comment type="caution">
    <text evidence="1">The sequence shown here is derived from an EMBL/GenBank/DDBJ whole genome shotgun (WGS) entry which is preliminary data.</text>
</comment>
<reference evidence="1" key="1">
    <citation type="submission" date="2022-06" db="EMBL/GenBank/DDBJ databases">
        <title>Lutimaribacter sp. EGI FJ00013, a novel bacterium isolated from a salt lake sediment enrichment.</title>
        <authorList>
            <person name="Gao L."/>
            <person name="Fang B.-Z."/>
            <person name="Li W.-J."/>
        </authorList>
    </citation>
    <scope>NUCLEOTIDE SEQUENCE</scope>
    <source>
        <strain evidence="1">EGI FJ00013</strain>
    </source>
</reference>
<evidence type="ECO:0000313" key="1">
    <source>
        <dbReference type="EMBL" id="MCM2561175.1"/>
    </source>
</evidence>
<organism evidence="1 2">
    <name type="scientific">Lutimaribacter degradans</name>
    <dbReference type="NCBI Taxonomy" id="2945989"/>
    <lineage>
        <taxon>Bacteria</taxon>
        <taxon>Pseudomonadati</taxon>
        <taxon>Pseudomonadota</taxon>
        <taxon>Alphaproteobacteria</taxon>
        <taxon>Rhodobacterales</taxon>
        <taxon>Roseobacteraceae</taxon>
        <taxon>Lutimaribacter</taxon>
    </lineage>
</organism>
<keyword evidence="2" id="KW-1185">Reference proteome</keyword>
<accession>A0ACC5ZSM0</accession>
<gene>
    <name evidence="1" type="ORF">M8744_03360</name>
</gene>
<name>A0ACC5ZSM0_9RHOB</name>
<dbReference type="EMBL" id="JAMQGO010000001">
    <property type="protein sequence ID" value="MCM2561175.1"/>
    <property type="molecule type" value="Genomic_DNA"/>
</dbReference>
<dbReference type="Proteomes" id="UP001203036">
    <property type="component" value="Unassembled WGS sequence"/>
</dbReference>